<gene>
    <name evidence="1" type="ORF">SAMN06297229_0738</name>
</gene>
<accession>A0A1Y6ENV9</accession>
<evidence type="ECO:0000313" key="2">
    <source>
        <dbReference type="Proteomes" id="UP000194450"/>
    </source>
</evidence>
<keyword evidence="2" id="KW-1185">Reference proteome</keyword>
<protein>
    <submittedName>
        <fullName evidence="1">Uncharacterized protein</fullName>
    </submittedName>
</protein>
<dbReference type="Proteomes" id="UP000194450">
    <property type="component" value="Unassembled WGS sequence"/>
</dbReference>
<reference evidence="2" key="1">
    <citation type="submission" date="2017-04" db="EMBL/GenBank/DDBJ databases">
        <authorList>
            <person name="Varghese N."/>
            <person name="Submissions S."/>
        </authorList>
    </citation>
    <scope>NUCLEOTIDE SEQUENCE [LARGE SCALE GENOMIC DNA]</scope>
</reference>
<dbReference type="EMBL" id="FXWH01000001">
    <property type="protein sequence ID" value="SMQ62650.1"/>
    <property type="molecule type" value="Genomic_DNA"/>
</dbReference>
<sequence>MPTPRRWLANMIKLVVLSALFVLLINVQGWYWQVLTLLAAGLSYPLLLQPVNLNLARPYIPQAVAAAKRQSDIVVNEAEHH</sequence>
<proteinExistence type="predicted"/>
<dbReference type="AlphaFoldDB" id="A0A1Y6ENV9"/>
<dbReference type="OrthoDB" id="6388882at2"/>
<organism evidence="1 2">
    <name type="scientific">Pseudidiomarina planktonica</name>
    <dbReference type="NCBI Taxonomy" id="1323738"/>
    <lineage>
        <taxon>Bacteria</taxon>
        <taxon>Pseudomonadati</taxon>
        <taxon>Pseudomonadota</taxon>
        <taxon>Gammaproteobacteria</taxon>
        <taxon>Alteromonadales</taxon>
        <taxon>Idiomarinaceae</taxon>
        <taxon>Pseudidiomarina</taxon>
    </lineage>
</organism>
<evidence type="ECO:0000313" key="1">
    <source>
        <dbReference type="EMBL" id="SMQ62650.1"/>
    </source>
</evidence>
<name>A0A1Y6ENV9_9GAMM</name>